<evidence type="ECO:0000313" key="1">
    <source>
        <dbReference type="EMBL" id="MBK9718409.1"/>
    </source>
</evidence>
<comment type="caution">
    <text evidence="1">The sequence shown here is derived from an EMBL/GenBank/DDBJ whole genome shotgun (WGS) entry which is preliminary data.</text>
</comment>
<sequence>MKHLGIIFLLLVPFLLVGQAWKAKPFSISVFNNTTLLPPASITATFNQPIHPGLMLGYELGWKERSKSKWFQNAGLGFFYHRFLYSALVLNTQAGYRRKIKHFSVEGLLQAGYMHAFYLTDRVVFQSDGTYKAKKGIGKPQFIAGAGIGVGYDLGKVNRMRRIFLNYDFRLQMPFVKSYVPILPNGALSLGIQFNIQ</sequence>
<reference evidence="1 2" key="1">
    <citation type="submission" date="2020-10" db="EMBL/GenBank/DDBJ databases">
        <title>Connecting structure to function with the recovery of over 1000 high-quality activated sludge metagenome-assembled genomes encoding full-length rRNA genes using long-read sequencing.</title>
        <authorList>
            <person name="Singleton C.M."/>
            <person name="Petriglieri F."/>
            <person name="Kristensen J.M."/>
            <person name="Kirkegaard R.H."/>
            <person name="Michaelsen T.Y."/>
            <person name="Andersen M.H."/>
            <person name="Karst S.M."/>
            <person name="Dueholm M.S."/>
            <person name="Nielsen P.H."/>
            <person name="Albertsen M."/>
        </authorList>
    </citation>
    <scope>NUCLEOTIDE SEQUENCE [LARGE SCALE GENOMIC DNA]</scope>
    <source>
        <strain evidence="1">Ribe_18-Q3-R11-54_BAT3C.373</strain>
    </source>
</reference>
<dbReference type="Proteomes" id="UP000808349">
    <property type="component" value="Unassembled WGS sequence"/>
</dbReference>
<accession>A0A9D7SAL5</accession>
<proteinExistence type="predicted"/>
<name>A0A9D7SAL5_9BACT</name>
<gene>
    <name evidence="1" type="ORF">IPO85_13045</name>
</gene>
<organism evidence="1 2">
    <name type="scientific">Candidatus Defluviibacterium haderslevense</name>
    <dbReference type="NCBI Taxonomy" id="2981993"/>
    <lineage>
        <taxon>Bacteria</taxon>
        <taxon>Pseudomonadati</taxon>
        <taxon>Bacteroidota</taxon>
        <taxon>Saprospiria</taxon>
        <taxon>Saprospirales</taxon>
        <taxon>Saprospiraceae</taxon>
        <taxon>Candidatus Defluviibacterium</taxon>
    </lineage>
</organism>
<evidence type="ECO:0000313" key="2">
    <source>
        <dbReference type="Proteomes" id="UP000808349"/>
    </source>
</evidence>
<dbReference type="AlphaFoldDB" id="A0A9D7SAL5"/>
<protein>
    <submittedName>
        <fullName evidence="1">Uncharacterized protein</fullName>
    </submittedName>
</protein>
<dbReference type="EMBL" id="JADKFW010000010">
    <property type="protein sequence ID" value="MBK9718409.1"/>
    <property type="molecule type" value="Genomic_DNA"/>
</dbReference>